<accession>A0A451A154</accession>
<reference evidence="1" key="1">
    <citation type="submission" date="2019-02" db="EMBL/GenBank/DDBJ databases">
        <authorList>
            <person name="Gruber-Vodicka R. H."/>
            <person name="Seah K. B. B."/>
        </authorList>
    </citation>
    <scope>NUCLEOTIDE SEQUENCE</scope>
    <source>
        <strain evidence="1">BECK_BY1</strain>
    </source>
</reference>
<organism evidence="1">
    <name type="scientific">Candidatus Kentrum sp. TUN</name>
    <dbReference type="NCBI Taxonomy" id="2126343"/>
    <lineage>
        <taxon>Bacteria</taxon>
        <taxon>Pseudomonadati</taxon>
        <taxon>Pseudomonadota</taxon>
        <taxon>Gammaproteobacteria</taxon>
        <taxon>Candidatus Kentrum</taxon>
    </lineage>
</organism>
<protein>
    <submittedName>
        <fullName evidence="1">Uncharacterized protein</fullName>
    </submittedName>
</protein>
<evidence type="ECO:0000313" key="1">
    <source>
        <dbReference type="EMBL" id="VFK59764.1"/>
    </source>
</evidence>
<name>A0A451A154_9GAMM</name>
<dbReference type="AlphaFoldDB" id="A0A451A154"/>
<proteinExistence type="predicted"/>
<gene>
    <name evidence="1" type="ORF">BECKTUN1418D_GA0071000_11087</name>
</gene>
<dbReference type="EMBL" id="CAADFX010000108">
    <property type="protein sequence ID" value="VFK59764.1"/>
    <property type="molecule type" value="Genomic_DNA"/>
</dbReference>
<sequence>MQEIGDYFGLHYSRINKIVRMGGQDGNKRPDLVGWAIFSS</sequence>